<organism evidence="3 4">
    <name type="scientific">Candidatus Pseudothioglobus singularis PS1</name>
    <dbReference type="NCBI Taxonomy" id="1125411"/>
    <lineage>
        <taxon>Bacteria</taxon>
        <taxon>Pseudomonadati</taxon>
        <taxon>Pseudomonadota</taxon>
        <taxon>Gammaproteobacteria</taxon>
        <taxon>Candidatus Pseudothioglobaceae</taxon>
        <taxon>Candidatus Pseudothioglobus</taxon>
    </lineage>
</organism>
<dbReference type="AlphaFoldDB" id="A0A0M4LR77"/>
<name>A0A0M4LR77_9GAMM</name>
<proteinExistence type="inferred from homology"/>
<dbReference type="InterPro" id="IPR006684">
    <property type="entry name" value="YbgC/YbaW"/>
</dbReference>
<dbReference type="PIRSF" id="PIRSF003230">
    <property type="entry name" value="YbgC"/>
    <property type="match status" value="1"/>
</dbReference>
<comment type="similarity">
    <text evidence="1">Belongs to the 4-hydroxybenzoyl-CoA thioesterase family.</text>
</comment>
<reference evidence="3 4" key="1">
    <citation type="journal article" date="2015" name="Genome Announc.">
        <title>Genome Sequence of 'Candidatus Thioglobus singularis' Strain PS1, a Mixotroph from the SUP05 Clade of Marine Gammaproteobacteria.</title>
        <authorList>
            <person name="Marshall K.T."/>
            <person name="Morris R.M."/>
        </authorList>
    </citation>
    <scope>NUCLEOTIDE SEQUENCE [LARGE SCALE GENOMIC DNA]</scope>
    <source>
        <strain evidence="3 4">PS1</strain>
    </source>
</reference>
<dbReference type="InterPro" id="IPR014166">
    <property type="entry name" value="Tol-Pal_acyl-CoA_thioesterase"/>
</dbReference>
<keyword evidence="2" id="KW-0378">Hydrolase</keyword>
<dbReference type="NCBIfam" id="TIGR00051">
    <property type="entry name" value="YbgC/FadM family acyl-CoA thioesterase"/>
    <property type="match status" value="1"/>
</dbReference>
<dbReference type="InterPro" id="IPR029069">
    <property type="entry name" value="HotDog_dom_sf"/>
</dbReference>
<keyword evidence="4" id="KW-1185">Reference proteome</keyword>
<gene>
    <name evidence="3" type="ORF">W908_02720</name>
</gene>
<evidence type="ECO:0000313" key="3">
    <source>
        <dbReference type="EMBL" id="ALE02634.1"/>
    </source>
</evidence>
<dbReference type="EMBL" id="CP006911">
    <property type="protein sequence ID" value="ALE02634.1"/>
    <property type="molecule type" value="Genomic_DNA"/>
</dbReference>
<dbReference type="PATRIC" id="fig|1125411.7.peg.534"/>
<dbReference type="PANTHER" id="PTHR31793">
    <property type="entry name" value="4-HYDROXYBENZOYL-COA THIOESTERASE FAMILY MEMBER"/>
    <property type="match status" value="1"/>
</dbReference>
<sequence>MNQQRIRVYYEDTDAGGVVFYANYLKYIERGRTEYLRDLGFEQSSLAKQYGIVFVVKSVSANYISPAYLDDVIEVQTSIDLIKNASLVFAQKILNIEKNTVLFKAEVKVVSVMKNNLKPCAFPQEILEKLNGRK</sequence>
<evidence type="ECO:0000313" key="4">
    <source>
        <dbReference type="Proteomes" id="UP000068905"/>
    </source>
</evidence>
<dbReference type="NCBIfam" id="TIGR02799">
    <property type="entry name" value="thio_ybgC"/>
    <property type="match status" value="1"/>
</dbReference>
<dbReference type="InterPro" id="IPR050563">
    <property type="entry name" value="4-hydroxybenzoyl-CoA_TE"/>
</dbReference>
<dbReference type="OrthoDB" id="9808429at2"/>
<evidence type="ECO:0000256" key="1">
    <source>
        <dbReference type="ARBA" id="ARBA00005953"/>
    </source>
</evidence>
<dbReference type="CDD" id="cd00586">
    <property type="entry name" value="4HBT"/>
    <property type="match status" value="1"/>
</dbReference>
<evidence type="ECO:0000256" key="2">
    <source>
        <dbReference type="ARBA" id="ARBA00022801"/>
    </source>
</evidence>
<dbReference type="Pfam" id="PF13279">
    <property type="entry name" value="4HBT_2"/>
    <property type="match status" value="1"/>
</dbReference>
<dbReference type="GO" id="GO:0047617">
    <property type="term" value="F:fatty acyl-CoA hydrolase activity"/>
    <property type="evidence" value="ECO:0007669"/>
    <property type="project" value="TreeGrafter"/>
</dbReference>
<protein>
    <submittedName>
        <fullName evidence="3">Acyl-CoA thioesterase</fullName>
    </submittedName>
</protein>
<dbReference type="Gene3D" id="3.10.129.10">
    <property type="entry name" value="Hotdog Thioesterase"/>
    <property type="match status" value="1"/>
</dbReference>
<dbReference type="PANTHER" id="PTHR31793:SF37">
    <property type="entry name" value="ACYL-COA THIOESTER HYDROLASE YBGC"/>
    <property type="match status" value="1"/>
</dbReference>
<accession>A0A0M4LR77</accession>
<dbReference type="FunFam" id="3.10.129.10:FF:000004">
    <property type="entry name" value="Tol-pal system-associated acyl-CoA thioesterase"/>
    <property type="match status" value="1"/>
</dbReference>
<dbReference type="KEGG" id="tsn:W908_02720"/>
<dbReference type="RefSeq" id="WP_053819823.1">
    <property type="nucleotide sequence ID" value="NZ_CP006911.1"/>
</dbReference>
<dbReference type="Proteomes" id="UP000068905">
    <property type="component" value="Chromosome"/>
</dbReference>
<dbReference type="STRING" id="1125411.W908_02720"/>
<dbReference type="SUPFAM" id="SSF54637">
    <property type="entry name" value="Thioesterase/thiol ester dehydrase-isomerase"/>
    <property type="match status" value="1"/>
</dbReference>